<gene>
    <name evidence="2" type="primary">PLEST009082</name>
    <name evidence="2" type="ORF">PLESTB_000619100</name>
</gene>
<evidence type="ECO:0008006" key="4">
    <source>
        <dbReference type="Google" id="ProtNLM"/>
    </source>
</evidence>
<comment type="caution">
    <text evidence="2">The sequence shown here is derived from an EMBL/GenBank/DDBJ whole genome shotgun (WGS) entry which is preliminary data.</text>
</comment>
<dbReference type="Gene3D" id="3.30.710.10">
    <property type="entry name" value="Potassium Channel Kv1.1, Chain A"/>
    <property type="match status" value="1"/>
</dbReference>
<feature type="region of interest" description="Disordered" evidence="1">
    <location>
        <begin position="1085"/>
        <end position="1144"/>
    </location>
</feature>
<dbReference type="OrthoDB" id="546733at2759"/>
<protein>
    <recommendedName>
        <fullName evidence="4">BTB domain-containing protein</fullName>
    </recommendedName>
</protein>
<dbReference type="Proteomes" id="UP001165080">
    <property type="component" value="Unassembled WGS sequence"/>
</dbReference>
<feature type="region of interest" description="Disordered" evidence="1">
    <location>
        <begin position="579"/>
        <end position="615"/>
    </location>
</feature>
<organism evidence="2 3">
    <name type="scientific">Pleodorina starrii</name>
    <dbReference type="NCBI Taxonomy" id="330485"/>
    <lineage>
        <taxon>Eukaryota</taxon>
        <taxon>Viridiplantae</taxon>
        <taxon>Chlorophyta</taxon>
        <taxon>core chlorophytes</taxon>
        <taxon>Chlorophyceae</taxon>
        <taxon>CS clade</taxon>
        <taxon>Chlamydomonadales</taxon>
        <taxon>Volvocaceae</taxon>
        <taxon>Pleodorina</taxon>
    </lineage>
</organism>
<evidence type="ECO:0000256" key="1">
    <source>
        <dbReference type="SAM" id="MobiDB-lite"/>
    </source>
</evidence>
<feature type="compositionally biased region" description="Low complexity" evidence="1">
    <location>
        <begin position="1119"/>
        <end position="1133"/>
    </location>
</feature>
<evidence type="ECO:0000313" key="3">
    <source>
        <dbReference type="Proteomes" id="UP001165080"/>
    </source>
</evidence>
<sequence>MDKLFLTGLLKRNASKREASARRADAETATQDAQSATQQPIAANGTCALYSNSIGAAASGSSSSHAGALAGIAFGPPYGGRPLEQLLFDVSTADLVILVADEVNYSRALPAHKEVLRSRNAGGYFARLLAEPSAFAEYSDKAAGPGSDAATGALAVKPMIRRMHWHWQLASSLLSFLYRDCCEVAWEQLPELRRAAEEVGAKGLCEAVDYLLEPQHLLPWTVADLRAAAAALRRPQLLEAADRYSVAMRATGVVEGSRMATVVYHTRPMKPKLSVSISLPTSLPSIDGATPPETPGTPPPAGASAAVAAAAASLLRFPSSRAFMASASAAGGGAAGALSSSPSFTSRTGALPSTLSAPGAGGAGAAGGGGSFTAGCGGGGCGSGSCCHKDSRVGLDVVDGVLRSVALDSKVLRGLLLPGRRRDTVLLCAGGGGGPTGHLGGAGRPRPLSGLSLAGNGGAAAANTVPPWRPTAAPAKGSATELPQLGSRLRLAAGSNGGGGGGGGGSGMASPVGASGSSFTGGTLYGPPSARSTAAGFGCGQPDEQQLEAATSGMQELVVIVPAAHLAASLAALVQRPLDSKPPGAHPGPPLPLLVGGPGGGAGGGGTGGGGGGAAAQQGGALGGFGGRCSLGGSSWKSSGSDGEWRAGASRPSFDPFGKLSGLPGLSWGGVDKGGSSNGVCGSVGATAPCASLLQQLPTASSLGNFDQISLALALDFMASVQGGSPTGNGGNGGSGFPVDGSGGGGGGPFTAAASPAAAAAAASLSTSRLLSSVLATLGAADNPQFIVRADSVQAAQAVAFERRRAASDMSSLHSLAGALGASGGGGGAGGGGGGGLGAGGGSGGGGGFSTSTACSAAASAVKTVLGPTNPREYFIPLPDHSLGAISITLPVGLVLVDPATLEAVSGGGGPGGVGGGDGNGASGFGYRSDTDSGSSVYGSGIGGVGGGVCSSARVAALMPHLAASTAALTQVISAVGMVSQVLRVAGEQHGLFSVPALRASLRITNPSTAMLNVLSQTNTYFAVGRQQQVDSTIYIRKPPADLVRLLQALHSTLPVKSRGSNEGRGHLGGGDGFCSPLSRARLSGNEQSSSFAGGPGPALALQRQGSRQRSVRASLEVTRTSTSTGYGSSMTSAPPPLTLQRSMSRRSTFSELRDLRAASMSINSGGSGSGAVAGSSYMPYSHGVPYSQLERLFPGWHLHVVELSPPGVMVDEF</sequence>
<feature type="compositionally biased region" description="Gly residues" evidence="1">
    <location>
        <begin position="495"/>
        <end position="507"/>
    </location>
</feature>
<reference evidence="2 3" key="1">
    <citation type="journal article" date="2023" name="Commun. Biol.">
        <title>Reorganization of the ancestral sex-determining regions during the evolution of trioecy in Pleodorina starrii.</title>
        <authorList>
            <person name="Takahashi K."/>
            <person name="Suzuki S."/>
            <person name="Kawai-Toyooka H."/>
            <person name="Yamamoto K."/>
            <person name="Hamaji T."/>
            <person name="Ootsuki R."/>
            <person name="Yamaguchi H."/>
            <person name="Kawachi M."/>
            <person name="Higashiyama T."/>
            <person name="Nozaki H."/>
        </authorList>
    </citation>
    <scope>NUCLEOTIDE SEQUENCE [LARGE SCALE GENOMIC DNA]</scope>
    <source>
        <strain evidence="2 3">NIES-4479</strain>
    </source>
</reference>
<feature type="compositionally biased region" description="Low complexity" evidence="1">
    <location>
        <begin position="508"/>
        <end position="518"/>
    </location>
</feature>
<feature type="compositionally biased region" description="Gly residues" evidence="1">
    <location>
        <begin position="596"/>
        <end position="615"/>
    </location>
</feature>
<feature type="compositionally biased region" description="Low complexity" evidence="1">
    <location>
        <begin position="27"/>
        <end position="37"/>
    </location>
</feature>
<dbReference type="EMBL" id="BRXU01000006">
    <property type="protein sequence ID" value="GLC52344.1"/>
    <property type="molecule type" value="Genomic_DNA"/>
</dbReference>
<feature type="region of interest" description="Disordered" evidence="1">
    <location>
        <begin position="491"/>
        <end position="541"/>
    </location>
</feature>
<proteinExistence type="predicted"/>
<dbReference type="AlphaFoldDB" id="A0A9W6BHU6"/>
<keyword evidence="3" id="KW-1185">Reference proteome</keyword>
<evidence type="ECO:0000313" key="2">
    <source>
        <dbReference type="EMBL" id="GLC52344.1"/>
    </source>
</evidence>
<feature type="compositionally biased region" description="Pro residues" evidence="1">
    <location>
        <begin position="292"/>
        <end position="301"/>
    </location>
</feature>
<dbReference type="InterPro" id="IPR011333">
    <property type="entry name" value="SKP1/BTB/POZ_sf"/>
</dbReference>
<feature type="region of interest" description="Disordered" evidence="1">
    <location>
        <begin position="16"/>
        <end position="37"/>
    </location>
</feature>
<accession>A0A9W6BHU6</accession>
<name>A0A9W6BHU6_9CHLO</name>
<feature type="compositionally biased region" description="Basic and acidic residues" evidence="1">
    <location>
        <begin position="16"/>
        <end position="26"/>
    </location>
</feature>
<feature type="region of interest" description="Disordered" evidence="1">
    <location>
        <begin position="284"/>
        <end position="303"/>
    </location>
</feature>